<evidence type="ECO:0000313" key="2">
    <source>
        <dbReference type="Proteomes" id="UP001159363"/>
    </source>
</evidence>
<evidence type="ECO:0000313" key="1">
    <source>
        <dbReference type="EMBL" id="KAJ8884870.1"/>
    </source>
</evidence>
<organism evidence="1 2">
    <name type="scientific">Dryococelus australis</name>
    <dbReference type="NCBI Taxonomy" id="614101"/>
    <lineage>
        <taxon>Eukaryota</taxon>
        <taxon>Metazoa</taxon>
        <taxon>Ecdysozoa</taxon>
        <taxon>Arthropoda</taxon>
        <taxon>Hexapoda</taxon>
        <taxon>Insecta</taxon>
        <taxon>Pterygota</taxon>
        <taxon>Neoptera</taxon>
        <taxon>Polyneoptera</taxon>
        <taxon>Phasmatodea</taxon>
        <taxon>Verophasmatodea</taxon>
        <taxon>Anareolatae</taxon>
        <taxon>Phasmatidae</taxon>
        <taxon>Eurycanthinae</taxon>
        <taxon>Dryococelus</taxon>
    </lineage>
</organism>
<dbReference type="EMBL" id="JARBHB010000004">
    <property type="protein sequence ID" value="KAJ8884870.1"/>
    <property type="molecule type" value="Genomic_DNA"/>
</dbReference>
<accession>A0ABQ9HKR3</accession>
<comment type="caution">
    <text evidence="1">The sequence shown here is derived from an EMBL/GenBank/DDBJ whole genome shotgun (WGS) entry which is preliminary data.</text>
</comment>
<keyword evidence="2" id="KW-1185">Reference proteome</keyword>
<gene>
    <name evidence="1" type="ORF">PR048_011066</name>
</gene>
<proteinExistence type="predicted"/>
<reference evidence="1 2" key="1">
    <citation type="submission" date="2023-02" db="EMBL/GenBank/DDBJ databases">
        <title>LHISI_Scaffold_Assembly.</title>
        <authorList>
            <person name="Stuart O.P."/>
            <person name="Cleave R."/>
            <person name="Magrath M.J.L."/>
            <person name="Mikheyev A.S."/>
        </authorList>
    </citation>
    <scope>NUCLEOTIDE SEQUENCE [LARGE SCALE GENOMIC DNA]</scope>
    <source>
        <strain evidence="1">Daus_M_001</strain>
        <tissue evidence="1">Leg muscle</tissue>
    </source>
</reference>
<protein>
    <submittedName>
        <fullName evidence="1">Uncharacterized protein</fullName>
    </submittedName>
</protein>
<dbReference type="Proteomes" id="UP001159363">
    <property type="component" value="Chromosome X"/>
</dbReference>
<sequence>MLNWVIPSSKIWLAHMCRCDCEQTAHMRHPQTFKKLVRVAHMMNGDCGKICLHVGHIRIFNCQQMSGKTRDPRRHLHAQLMSLCSCELGAELACSVSTVLRVPMGLLSGDPIILLAESLYKGPMQDPIIFSHVSNQYIMSYSSVKKPLLAMLEGSRTAFIHDVLRVLYVPRPKCFLFVRWYHGDTFNGLSKTRIPNTLQRVSTARYTVRYRGKALLVIGTPSDGCKIVHQWAIAVVSTWAMLGPFVVITPGPVMVRVWLVSGATSGPAMVPGACQLFAGLTSDCKPSMGGPYVVCYMGMKHYLAKSLHASVVLRSGGESHASNETSRIYREKHGALLVRNQINKTMYLRQIFHFQMGYPGDMGPAVAEKTGKPELNSKKIYNGAKFFKYLAKFAVAQNILYLARCAERPNSQNIRAPPTGAGVFSGEIFGWAMMAVRLARLPPIKANRPQSPAGSTDFRKRESCRTMPLVGGISRGFPVSPTYNSGATPYSLQLSSSALKTSITRTRDFGTADNKRPDCFPAHRVAARMLSLRSLARGRGRCDDDSGSTQRMTNWLLRSLAPSEQSFTRITSLSWYGGGGGGAARASGRPAQGYQPVLQASSAPALHFLAACSASSHFPPAIPCARKQPKAGFTVHLPSRITALSA</sequence>
<name>A0ABQ9HKR3_9NEOP</name>